<evidence type="ECO:0000313" key="1">
    <source>
        <dbReference type="EMBL" id="EMC93317.1"/>
    </source>
</evidence>
<dbReference type="OMA" id="KEEVMHE"/>
<dbReference type="RefSeq" id="XP_007679523.1">
    <property type="nucleotide sequence ID" value="XM_007681333.1"/>
</dbReference>
<dbReference type="AlphaFoldDB" id="M2LGT4"/>
<organism evidence="1 2">
    <name type="scientific">Baudoinia panamericana (strain UAMH 10762)</name>
    <name type="common">Angels' share fungus</name>
    <name type="synonym">Baudoinia compniacensis (strain UAMH 10762)</name>
    <dbReference type="NCBI Taxonomy" id="717646"/>
    <lineage>
        <taxon>Eukaryota</taxon>
        <taxon>Fungi</taxon>
        <taxon>Dikarya</taxon>
        <taxon>Ascomycota</taxon>
        <taxon>Pezizomycotina</taxon>
        <taxon>Dothideomycetes</taxon>
        <taxon>Dothideomycetidae</taxon>
        <taxon>Mycosphaerellales</taxon>
        <taxon>Teratosphaeriaceae</taxon>
        <taxon>Baudoinia</taxon>
    </lineage>
</organism>
<dbReference type="EMBL" id="KB445560">
    <property type="protein sequence ID" value="EMC93317.1"/>
    <property type="molecule type" value="Genomic_DNA"/>
</dbReference>
<protein>
    <submittedName>
        <fullName evidence="1">Uncharacterized protein</fullName>
    </submittedName>
</protein>
<dbReference type="Proteomes" id="UP000011761">
    <property type="component" value="Unassembled WGS sequence"/>
</dbReference>
<sequence>MVSVSVPVGIMEVGAVSEVVEVLVIAGTRVTDVVWVEFAVTNSSLVDEASLVGTVIVAELEPTGTTVTETDVESSEVDDPLDVTELVTSGITLIDADVDNAEVDDPLDVAELETSGTTVTDAEVEDSEAGTAVEVVAVPAVISAVALDPVEVVSVDTIAVSEVVRLDGLVALLSVEVTDVPDIVPLGALDVAVSVVDGTVAVGTLPVLTAVLSVVNWTLPDTVMLDTEAVRLGSTLAETLKVVDGTVVGIVAAARADDSDADTEAWTADCEDEIEARTEASEARIDDASVVTGTGTRTVVEDPVLVLVVNRGAGLITDPAVSEAEPVEVLIGGLEELAPVLAIELTVADRSVAVEAEMETDAEAVSDAVGTLVTTLTGTELVGLAETVSGPDEVTTLPVSAVRDVELPDTARTLEVLTLAIPVADSVAVLVELTAASEPEKVPEALVATPEGLSEVSLVTTATLAGVGLADATLAVSEDVEELVIGTAVVPNAVVSAGSVDPVALGSVPLLIMTDVAVSVGGAVSVVVVPVTVGTLDRETVTVASEVPVAEASLDRGAGSVLAALLVDGITVVVTERAIESVAVVPVASVVSVTEAWLDATVSVTDTPLTSETLAMREPVATPDAPALAVPELLIVVLAAVPFVAAAVGGADWSVVAPRVALSTVVVVNVTETSAPLSVELTAAVVSLGAVEDSTAVSAAAVAKEVAVVSLGAVEESAAVSAVVVAEDAAVGSLDADDVATVVSGATVTEDAAVGSLDADDVATVDSGAPVTEDAAVASLDEDDVATVVSAAAVTEDAMVVPLAVEDEPTVISAAADDEDDAADKTVLLLLSVAAAVVINETDVEPVAVLVMVIVVLPVNAIVVVRDAADAVFAMEDTESELVSVELTSTTVEISAEDDAVDDNTVSTPTVTAPVYELVDVVESIADVLVVMSVIEAELDGWTLSDTLPAETPLKLAEAASPLIAARLEDVEVASAVDELDDKVNGASERLAATDDTSEETPLMELAIVDVVGTELVGETVLLADVEADPLLIVGDTMEDGTLLPDATVPTLRLAVVASVELEVNAPRSEDAEPLLAGEPDTAAVLLEDAELALDVNDAGSDELAPEVGPGMEEVVLELEARLEVEAKLLDVVLLADDTAVTTAELVLDPTKGARRPFRKPVEEAVELETATLEDDTGVEKLLVLGAGPKLLGLKLDGAAMDELENSTLFDVVSAAEELVGEMVSV</sequence>
<reference evidence="1 2" key="1">
    <citation type="journal article" date="2012" name="PLoS Pathog.">
        <title>Diverse lifestyles and strategies of plant pathogenesis encoded in the genomes of eighteen Dothideomycetes fungi.</title>
        <authorList>
            <person name="Ohm R.A."/>
            <person name="Feau N."/>
            <person name="Henrissat B."/>
            <person name="Schoch C.L."/>
            <person name="Horwitz B.A."/>
            <person name="Barry K.W."/>
            <person name="Condon B.J."/>
            <person name="Copeland A.C."/>
            <person name="Dhillon B."/>
            <person name="Glaser F."/>
            <person name="Hesse C.N."/>
            <person name="Kosti I."/>
            <person name="LaButti K."/>
            <person name="Lindquist E.A."/>
            <person name="Lucas S."/>
            <person name="Salamov A.A."/>
            <person name="Bradshaw R.E."/>
            <person name="Ciuffetti L."/>
            <person name="Hamelin R.C."/>
            <person name="Kema G.H.J."/>
            <person name="Lawrence C."/>
            <person name="Scott J.A."/>
            <person name="Spatafora J.W."/>
            <person name="Turgeon B.G."/>
            <person name="de Wit P.J.G.M."/>
            <person name="Zhong S."/>
            <person name="Goodwin S.B."/>
            <person name="Grigoriev I.V."/>
        </authorList>
    </citation>
    <scope>NUCLEOTIDE SEQUENCE [LARGE SCALE GENOMIC DNA]</scope>
    <source>
        <strain evidence="1 2">UAMH 10762</strain>
    </source>
</reference>
<accession>M2LGT4</accession>
<proteinExistence type="predicted"/>
<dbReference type="HOGENOM" id="CLU_268133_0_0_1"/>
<evidence type="ECO:0000313" key="2">
    <source>
        <dbReference type="Proteomes" id="UP000011761"/>
    </source>
</evidence>
<name>M2LGT4_BAUPA</name>
<keyword evidence="2" id="KW-1185">Reference proteome</keyword>
<gene>
    <name evidence="1" type="ORF">BAUCODRAFT_150665</name>
</gene>
<dbReference type="GeneID" id="19109075"/>
<dbReference type="KEGG" id="bcom:BAUCODRAFT_150665"/>